<evidence type="ECO:0000256" key="4">
    <source>
        <dbReference type="SAM" id="Phobius"/>
    </source>
</evidence>
<accession>A0A0G1YQR9</accession>
<dbReference type="SUPFAM" id="SSF53850">
    <property type="entry name" value="Periplasmic binding protein-like II"/>
    <property type="match status" value="1"/>
</dbReference>
<comment type="caution">
    <text evidence="5">The sequence shown here is derived from an EMBL/GenBank/DDBJ whole genome shotgun (WGS) entry which is preliminary data.</text>
</comment>
<dbReference type="PANTHER" id="PTHR43649:SF34">
    <property type="entry name" value="ABC TRANSPORTER PERIPLASMIC-BINDING PROTEIN YCJN-RELATED"/>
    <property type="match status" value="1"/>
</dbReference>
<dbReference type="Gene3D" id="3.40.190.10">
    <property type="entry name" value="Periplasmic binding protein-like II"/>
    <property type="match status" value="1"/>
</dbReference>
<keyword evidence="3" id="KW-0732">Signal</keyword>
<dbReference type="InterPro" id="IPR006059">
    <property type="entry name" value="SBP"/>
</dbReference>
<proteinExistence type="inferred from homology"/>
<sequence length="506" mass="54308">MKNLSVFQVILLAVFAAAAISGVLIFALVIGIGAGNSIGPVVIWGTQDQTAFAVVLRQATENESRLSQVSYVQKDPATYEAELTEALASGTGPDIFILRQDYAVRNAGKVVPVPYDFLSRSQFENVFVEAARPYLAQSGVLGVPILVDPMVMYWNRDLLGSAGFSQPPRYWDEFADLAQKAVKRDDSGSILKAAVAFGEYQNVDNAKDIVGLLILQAGGAITRRDNTDRLVPSLSARAAGSTSQAAESALRFYAEFADPSKIHYSWNRSLPGSRAAFAAGDLALYFGYASEARQIARTNPNLNFAPAPMPQTRAGTAMSAARTYALAISRASRNREGAMTVATLMADTGIARALSIALGIPSARRDVLAERASDENELFKREAIIARSWIDPDPEKTNGIFRAMIESVTSGAARYAEAINPLNSNFSSIPAFIAGALKALAMIALPIITLFLVISGFYFITAQGNQQKLETAKKNFFYVVIGALLILGAWIIATLIAGTVNQLTGK</sequence>
<dbReference type="Pfam" id="PF18895">
    <property type="entry name" value="T4SS_pilin"/>
    <property type="match status" value="1"/>
</dbReference>
<keyword evidence="2" id="KW-0813">Transport</keyword>
<evidence type="ECO:0000313" key="6">
    <source>
        <dbReference type="Proteomes" id="UP000034789"/>
    </source>
</evidence>
<comment type="similarity">
    <text evidence="1">Belongs to the bacterial solute-binding protein 1 family.</text>
</comment>
<evidence type="ECO:0008006" key="7">
    <source>
        <dbReference type="Google" id="ProtNLM"/>
    </source>
</evidence>
<dbReference type="EMBL" id="LCSD01000042">
    <property type="protein sequence ID" value="KKW45580.1"/>
    <property type="molecule type" value="Genomic_DNA"/>
</dbReference>
<keyword evidence="4" id="KW-0472">Membrane</keyword>
<name>A0A0G1YQR9_9BACT</name>
<dbReference type="InterPro" id="IPR050490">
    <property type="entry name" value="Bact_solute-bd_prot1"/>
</dbReference>
<feature type="transmembrane region" description="Helical" evidence="4">
    <location>
        <begin position="431"/>
        <end position="460"/>
    </location>
</feature>
<gene>
    <name evidence="5" type="ORF">UY98_C0042G0003</name>
</gene>
<feature type="transmembrane region" description="Helical" evidence="4">
    <location>
        <begin position="476"/>
        <end position="500"/>
    </location>
</feature>
<evidence type="ECO:0000256" key="1">
    <source>
        <dbReference type="ARBA" id="ARBA00008520"/>
    </source>
</evidence>
<keyword evidence="4" id="KW-0812">Transmembrane</keyword>
<dbReference type="PANTHER" id="PTHR43649">
    <property type="entry name" value="ARABINOSE-BINDING PROTEIN-RELATED"/>
    <property type="match status" value="1"/>
</dbReference>
<evidence type="ECO:0000256" key="3">
    <source>
        <dbReference type="ARBA" id="ARBA00022729"/>
    </source>
</evidence>
<evidence type="ECO:0000256" key="2">
    <source>
        <dbReference type="ARBA" id="ARBA00022448"/>
    </source>
</evidence>
<keyword evidence="4" id="KW-1133">Transmembrane helix</keyword>
<protein>
    <recommendedName>
        <fullName evidence="7">Extracellular solute-binding protein</fullName>
    </recommendedName>
</protein>
<evidence type="ECO:0000313" key="5">
    <source>
        <dbReference type="EMBL" id="KKW45580.1"/>
    </source>
</evidence>
<dbReference type="InterPro" id="IPR043993">
    <property type="entry name" value="T4SS_pilin"/>
</dbReference>
<dbReference type="Pfam" id="PF01547">
    <property type="entry name" value="SBP_bac_1"/>
    <property type="match status" value="1"/>
</dbReference>
<dbReference type="Proteomes" id="UP000034789">
    <property type="component" value="Unassembled WGS sequence"/>
</dbReference>
<reference evidence="5 6" key="1">
    <citation type="journal article" date="2015" name="Nature">
        <title>rRNA introns, odd ribosomes, and small enigmatic genomes across a large radiation of phyla.</title>
        <authorList>
            <person name="Brown C.T."/>
            <person name="Hug L.A."/>
            <person name="Thomas B.C."/>
            <person name="Sharon I."/>
            <person name="Castelle C.J."/>
            <person name="Singh A."/>
            <person name="Wilkins M.J."/>
            <person name="Williams K.H."/>
            <person name="Banfield J.F."/>
        </authorList>
    </citation>
    <scope>NUCLEOTIDE SEQUENCE [LARGE SCALE GENOMIC DNA]</scope>
</reference>
<dbReference type="AlphaFoldDB" id="A0A0G1YQR9"/>
<organism evidence="5 6">
    <name type="scientific">Candidatus Kaiserbacteria bacterium GW2011_GWA2_58_9</name>
    <dbReference type="NCBI Taxonomy" id="1618672"/>
    <lineage>
        <taxon>Bacteria</taxon>
        <taxon>Candidatus Kaiseribacteriota</taxon>
    </lineage>
</organism>